<evidence type="ECO:0000313" key="1">
    <source>
        <dbReference type="EMBL" id="CAJ1498776.1"/>
    </source>
</evidence>
<sequence>MVHSIELVFDDETETTVRRIWSDLAAAGLPGQAAAARPHVTLAVAQRIDPRVDDVLAEFADRLPLACTLGATLIFGRSHGVLARLVVPNLALLELHRETYRRGLPYLAPAPLAHVAPGQWTAHVTLARRMGTDLLGRAQRIAGSADIAGRFAGLRRWDGDTRTQYPITGA</sequence>
<dbReference type="GO" id="GO:0016874">
    <property type="term" value="F:ligase activity"/>
    <property type="evidence" value="ECO:0007669"/>
    <property type="project" value="UniProtKB-KW"/>
</dbReference>
<dbReference type="Gene3D" id="3.90.1140.10">
    <property type="entry name" value="Cyclic phosphodiesterase"/>
    <property type="match status" value="1"/>
</dbReference>
<gene>
    <name evidence="1" type="ORF">MU0083_002013</name>
</gene>
<keyword evidence="2" id="KW-1185">Reference proteome</keyword>
<keyword evidence="1" id="KW-0436">Ligase</keyword>
<organism evidence="1 2">
    <name type="scientific">[Mycobacterium] kokjensenii</name>
    <dbReference type="NCBI Taxonomy" id="3064287"/>
    <lineage>
        <taxon>Bacteria</taxon>
        <taxon>Bacillati</taxon>
        <taxon>Actinomycetota</taxon>
        <taxon>Actinomycetes</taxon>
        <taxon>Mycobacteriales</taxon>
        <taxon>Mycobacteriaceae</taxon>
        <taxon>Mycolicibacter</taxon>
    </lineage>
</organism>
<accession>A0ABM9LGR7</accession>
<dbReference type="EMBL" id="OY726394">
    <property type="protein sequence ID" value="CAJ1498776.1"/>
    <property type="molecule type" value="Genomic_DNA"/>
</dbReference>
<reference evidence="1 2" key="1">
    <citation type="submission" date="2023-08" db="EMBL/GenBank/DDBJ databases">
        <authorList>
            <person name="Folkvardsen B D."/>
            <person name="Norman A."/>
        </authorList>
    </citation>
    <scope>NUCLEOTIDE SEQUENCE [LARGE SCALE GENOMIC DNA]</scope>
    <source>
        <strain evidence="1 2">Mu0083</strain>
    </source>
</reference>
<proteinExistence type="predicted"/>
<dbReference type="InterPro" id="IPR009097">
    <property type="entry name" value="Cyclic_Pdiesterase"/>
</dbReference>
<name>A0ABM9LGR7_9MYCO</name>
<dbReference type="SUPFAM" id="SSF55144">
    <property type="entry name" value="LigT-like"/>
    <property type="match status" value="1"/>
</dbReference>
<evidence type="ECO:0000313" key="2">
    <source>
        <dbReference type="Proteomes" id="UP001190336"/>
    </source>
</evidence>
<protein>
    <submittedName>
        <fullName evidence="1">2'-5' RNA ligase family protein</fullName>
    </submittedName>
</protein>
<dbReference type="Pfam" id="PF13563">
    <property type="entry name" value="2_5_RNA_ligase2"/>
    <property type="match status" value="1"/>
</dbReference>
<dbReference type="RefSeq" id="WP_308477010.1">
    <property type="nucleotide sequence ID" value="NZ_OY726394.1"/>
</dbReference>
<dbReference type="Proteomes" id="UP001190336">
    <property type="component" value="Chromosome"/>
</dbReference>